<keyword evidence="2" id="KW-1185">Reference proteome</keyword>
<name>A0A9Q3BC21_9BASI</name>
<gene>
    <name evidence="1" type="ORF">O181_002217</name>
</gene>
<accession>A0A9Q3BC21</accession>
<proteinExistence type="predicted"/>
<dbReference type="Proteomes" id="UP000765509">
    <property type="component" value="Unassembled WGS sequence"/>
</dbReference>
<protein>
    <submittedName>
        <fullName evidence="1">Uncharacterized protein</fullName>
    </submittedName>
</protein>
<sequence>MVTGVEIIGKCKEQEKLDPYQKQIAYAIISLNCNVKIASQFDHKYDLDPTLLWDSLEKFYLPKTVQNQATSLNRIFSTSLSENSLYKNLDRVQELTQNLCTVIDEKYIKHSVLLDSVVALWVVINLPSEYKMIGEMFFKECKVKNAPPH</sequence>
<evidence type="ECO:0000313" key="1">
    <source>
        <dbReference type="EMBL" id="MBW0462502.1"/>
    </source>
</evidence>
<comment type="caution">
    <text evidence="1">The sequence shown here is derived from an EMBL/GenBank/DDBJ whole genome shotgun (WGS) entry which is preliminary data.</text>
</comment>
<evidence type="ECO:0000313" key="2">
    <source>
        <dbReference type="Proteomes" id="UP000765509"/>
    </source>
</evidence>
<dbReference type="EMBL" id="AVOT02000363">
    <property type="protein sequence ID" value="MBW0462502.1"/>
    <property type="molecule type" value="Genomic_DNA"/>
</dbReference>
<dbReference type="OrthoDB" id="2504565at2759"/>
<organism evidence="1 2">
    <name type="scientific">Austropuccinia psidii MF-1</name>
    <dbReference type="NCBI Taxonomy" id="1389203"/>
    <lineage>
        <taxon>Eukaryota</taxon>
        <taxon>Fungi</taxon>
        <taxon>Dikarya</taxon>
        <taxon>Basidiomycota</taxon>
        <taxon>Pucciniomycotina</taxon>
        <taxon>Pucciniomycetes</taxon>
        <taxon>Pucciniales</taxon>
        <taxon>Sphaerophragmiaceae</taxon>
        <taxon>Austropuccinia</taxon>
    </lineage>
</organism>
<reference evidence="1" key="1">
    <citation type="submission" date="2021-03" db="EMBL/GenBank/DDBJ databases">
        <title>Draft genome sequence of rust myrtle Austropuccinia psidii MF-1, a brazilian biotype.</title>
        <authorList>
            <person name="Quecine M.C."/>
            <person name="Pachon D.M.R."/>
            <person name="Bonatelli M.L."/>
            <person name="Correr F.H."/>
            <person name="Franceschini L.M."/>
            <person name="Leite T.F."/>
            <person name="Margarido G.R.A."/>
            <person name="Almeida C.A."/>
            <person name="Ferrarezi J.A."/>
            <person name="Labate C.A."/>
        </authorList>
    </citation>
    <scope>NUCLEOTIDE SEQUENCE</scope>
    <source>
        <strain evidence="1">MF-1</strain>
    </source>
</reference>
<dbReference type="AlphaFoldDB" id="A0A9Q3BC21"/>